<proteinExistence type="predicted"/>
<keyword evidence="2" id="KW-0964">Secreted</keyword>
<dbReference type="GO" id="GO:0005576">
    <property type="term" value="C:extracellular region"/>
    <property type="evidence" value="ECO:0007669"/>
    <property type="project" value="UniProtKB-SubCell"/>
</dbReference>
<dbReference type="SUPFAM" id="SSF51120">
    <property type="entry name" value="beta-Roll"/>
    <property type="match status" value="4"/>
</dbReference>
<evidence type="ECO:0000256" key="2">
    <source>
        <dbReference type="ARBA" id="ARBA00022525"/>
    </source>
</evidence>
<protein>
    <recommendedName>
        <fullName evidence="6">Calcium-binding protein</fullName>
    </recommendedName>
</protein>
<organism evidence="4 5">
    <name type="scientific">Paracoccus yeei</name>
    <dbReference type="NCBI Taxonomy" id="147645"/>
    <lineage>
        <taxon>Bacteria</taxon>
        <taxon>Pseudomonadati</taxon>
        <taxon>Pseudomonadota</taxon>
        <taxon>Alphaproteobacteria</taxon>
        <taxon>Rhodobacterales</taxon>
        <taxon>Paracoccaceae</taxon>
        <taxon>Paracoccus</taxon>
    </lineage>
</organism>
<dbReference type="InterPro" id="IPR011049">
    <property type="entry name" value="Serralysin-like_metalloprot_C"/>
</dbReference>
<dbReference type="KEGG" id="pye:A6J80_23660"/>
<dbReference type="GO" id="GO:0005509">
    <property type="term" value="F:calcium ion binding"/>
    <property type="evidence" value="ECO:0007669"/>
    <property type="project" value="InterPro"/>
</dbReference>
<dbReference type="EMBL" id="CP020442">
    <property type="protein sequence ID" value="AVI58347.1"/>
    <property type="molecule type" value="Genomic_DNA"/>
</dbReference>
<dbReference type="InterPro" id="IPR050557">
    <property type="entry name" value="RTX_toxin/Mannuronan_C5-epim"/>
</dbReference>
<dbReference type="PRINTS" id="PR00313">
    <property type="entry name" value="CABNDNGRPT"/>
</dbReference>
<dbReference type="InterPro" id="IPR018511">
    <property type="entry name" value="Hemolysin-typ_Ca-bd_CS"/>
</dbReference>
<feature type="region of interest" description="Disordered" evidence="3">
    <location>
        <begin position="600"/>
        <end position="628"/>
    </location>
</feature>
<dbReference type="InterPro" id="IPR001343">
    <property type="entry name" value="Hemolysn_Ca-bd"/>
</dbReference>
<evidence type="ECO:0008006" key="6">
    <source>
        <dbReference type="Google" id="ProtNLM"/>
    </source>
</evidence>
<dbReference type="Gene3D" id="2.150.10.10">
    <property type="entry name" value="Serralysin-like metalloprotease, C-terminal"/>
    <property type="match status" value="4"/>
</dbReference>
<evidence type="ECO:0000313" key="5">
    <source>
        <dbReference type="Proteomes" id="UP000191257"/>
    </source>
</evidence>
<dbReference type="SUPFAM" id="SSF51445">
    <property type="entry name" value="(Trans)glycosidases"/>
    <property type="match status" value="1"/>
</dbReference>
<dbReference type="PANTHER" id="PTHR38340">
    <property type="entry name" value="S-LAYER PROTEIN"/>
    <property type="match status" value="1"/>
</dbReference>
<reference evidence="4" key="1">
    <citation type="submission" date="2017-12" db="EMBL/GenBank/DDBJ databases">
        <title>FDA dAtabase for Regulatory Grade micrObial Sequences (FDA-ARGOS): Supporting development and validation of Infectious Disease Dx tests.</title>
        <authorList>
            <person name="Campos J."/>
            <person name="Goldberg B."/>
            <person name="Tallon L."/>
            <person name="Sadzewicz L."/>
            <person name="Sengamalay N."/>
            <person name="Ott S."/>
            <person name="Godinez A."/>
            <person name="Nagaraj S."/>
            <person name="Vyas G."/>
            <person name="Aluvathingal J."/>
            <person name="Nadendla S."/>
            <person name="Geyer C."/>
            <person name="Nandy P."/>
            <person name="Hobson J."/>
            <person name="Sichtig H."/>
        </authorList>
    </citation>
    <scope>NUCLEOTIDE SEQUENCE</scope>
    <source>
        <strain evidence="4">FDAARGOS_252</strain>
    </source>
</reference>
<accession>A0A2P1BUG2</accession>
<comment type="subcellular location">
    <subcellularLocation>
        <location evidence="1">Secreted</location>
    </subcellularLocation>
</comment>
<gene>
    <name evidence="4" type="ORF">A6J80_23660</name>
</gene>
<feature type="compositionally biased region" description="Basic and acidic residues" evidence="3">
    <location>
        <begin position="605"/>
        <end position="620"/>
    </location>
</feature>
<dbReference type="InterPro" id="IPR017853">
    <property type="entry name" value="GH"/>
</dbReference>
<evidence type="ECO:0000256" key="1">
    <source>
        <dbReference type="ARBA" id="ARBA00004613"/>
    </source>
</evidence>
<sequence length="885" mass="92427">MSNTSDLNILCLQMSADDQIRVDKANGTFDANLAADPTYYLQYSQFQTIPVGMDGNPEQFVQLLVDAMPHVNALRLCFNEHCFNADGSLHPQFERFLEAAPQAGLKLIVGYSGNEVSRLGDDGSVGGEALRETLNGSAIQGLTGAWKQMLDWLDDHPSVADAVHGLEIANEPATYARAERLTGNTGEFVRLYADHMLALAEMIDARSDARILVGGWNYSGKFDILASTSYGEGTVLDALRAGIGSDLIWSAHLYPAWLPDGVQTGDQIAAAYEALWGVLGDDDILLTETNAIGNLVNDASQHDPSFNMARYYELLSDRGIGIGWFPGVDYGASSLAVLDAWGRGGVRYLHPASLAHALNAFSLGESDPEVAGDDRLAAVLRAGKVQSEATGRLMAGVDGIATAFGGDGNDTLTGIARAVNMLYGGTGNDSLVGAESDDHLFGQDGDDTLRGGDGDDVILGGRGNDLVDGGAGDNTLTGGLGADVFRLLDTGDTAITDYDRSEGDQIYIGSALFTPAQLEAQGTMRDLDGDGYVDDLLLTTASGRVRLINYANVVRDGIVSGTDGNDVMDDSFVDYDGDTTNWRGSTIRAGAGDDRVLGKAGNDTIRGEGGHDSIDGRGGDDTIMGDIGDDTLLGSGGHDVIDGGRGWDVLDGGWGEDTLDGGMGNDLIQGRAGNDLIRGGDGADTLFGGTDNGNWLNGNGFDGSAGGLNTLEGGNGSDRLYGARDRDLLIGGTGADTLAGNDGDDTLRGDTGTDHLNGGRGDDLLIGGAGNDTLECLRGSDTLMGGAGDDVILTAPGAGLHAQLYGEDGADSFVFRVGRGDGWGTAVIHDFQIGLDRLVIEGIGDLAQVLHSDQVAWIRQVGADVKMLVQGDYITLADTSLDLLA</sequence>
<evidence type="ECO:0000256" key="3">
    <source>
        <dbReference type="SAM" id="MobiDB-lite"/>
    </source>
</evidence>
<dbReference type="AlphaFoldDB" id="A0A2P1BUG2"/>
<keyword evidence="5" id="KW-1185">Reference proteome</keyword>
<dbReference type="Gene3D" id="3.20.20.80">
    <property type="entry name" value="Glycosidases"/>
    <property type="match status" value="1"/>
</dbReference>
<dbReference type="RefSeq" id="WP_105291545.1">
    <property type="nucleotide sequence ID" value="NZ_CAWMZI010000001.1"/>
</dbReference>
<evidence type="ECO:0000313" key="4">
    <source>
        <dbReference type="EMBL" id="AVI58347.1"/>
    </source>
</evidence>
<name>A0A2P1BUG2_9RHOB</name>
<dbReference type="PANTHER" id="PTHR38340:SF1">
    <property type="entry name" value="S-LAYER PROTEIN"/>
    <property type="match status" value="1"/>
</dbReference>
<dbReference type="Proteomes" id="UP000191257">
    <property type="component" value="Chromosome"/>
</dbReference>
<dbReference type="Pfam" id="PF00353">
    <property type="entry name" value="HemolysinCabind"/>
    <property type="match status" value="7"/>
</dbReference>
<dbReference type="PROSITE" id="PS00330">
    <property type="entry name" value="HEMOLYSIN_CALCIUM"/>
    <property type="match status" value="6"/>
</dbReference>